<keyword evidence="1" id="KW-1003">Cell membrane</keyword>
<feature type="transmembrane region" description="Helical" evidence="1">
    <location>
        <begin position="159"/>
        <end position="186"/>
    </location>
</feature>
<dbReference type="GO" id="GO:0022857">
    <property type="term" value="F:transmembrane transporter activity"/>
    <property type="evidence" value="ECO:0007669"/>
    <property type="project" value="UniProtKB-UniRule"/>
</dbReference>
<feature type="transmembrane region" description="Helical" evidence="1">
    <location>
        <begin position="75"/>
        <end position="96"/>
    </location>
</feature>
<reference evidence="2" key="1">
    <citation type="submission" date="2023-05" db="EMBL/GenBank/DDBJ databases">
        <authorList>
            <person name="Zhang X."/>
        </authorList>
    </citation>
    <scope>NUCLEOTIDE SEQUENCE</scope>
    <source>
        <strain evidence="2">BD1B2-1</strain>
    </source>
</reference>
<dbReference type="GO" id="GO:0005886">
    <property type="term" value="C:plasma membrane"/>
    <property type="evidence" value="ECO:0007669"/>
    <property type="project" value="UniProtKB-SubCell"/>
</dbReference>
<keyword evidence="1" id="KW-1133">Transmembrane helix</keyword>
<keyword evidence="3" id="KW-1185">Reference proteome</keyword>
<protein>
    <recommendedName>
        <fullName evidence="1">Probable queuosine precursor transporter</fullName>
        <shortName evidence="1">Q precursor transporter</shortName>
    </recommendedName>
</protein>
<dbReference type="InterPro" id="IPR003744">
    <property type="entry name" value="YhhQ"/>
</dbReference>
<comment type="subcellular location">
    <subcellularLocation>
        <location evidence="1">Cell membrane</location>
        <topology evidence="1">Multi-pass membrane protein</topology>
    </subcellularLocation>
</comment>
<feature type="transmembrane region" description="Helical" evidence="1">
    <location>
        <begin position="206"/>
        <end position="223"/>
    </location>
</feature>
<dbReference type="RefSeq" id="WP_314509852.1">
    <property type="nucleotide sequence ID" value="NZ_JASJOU010000001.1"/>
</dbReference>
<keyword evidence="1" id="KW-0812">Transmembrane</keyword>
<keyword evidence="1" id="KW-0472">Membrane</keyword>
<dbReference type="PANTHER" id="PTHR34300">
    <property type="entry name" value="QUEUOSINE PRECURSOR TRANSPORTER-RELATED"/>
    <property type="match status" value="1"/>
</dbReference>
<evidence type="ECO:0000313" key="2">
    <source>
        <dbReference type="EMBL" id="MDJ1499839.1"/>
    </source>
</evidence>
<dbReference type="Pfam" id="PF02592">
    <property type="entry name" value="Vut_1"/>
    <property type="match status" value="1"/>
</dbReference>
<organism evidence="2 3">
    <name type="scientific">Xanthocytophaga agilis</name>
    <dbReference type="NCBI Taxonomy" id="3048010"/>
    <lineage>
        <taxon>Bacteria</taxon>
        <taxon>Pseudomonadati</taxon>
        <taxon>Bacteroidota</taxon>
        <taxon>Cytophagia</taxon>
        <taxon>Cytophagales</taxon>
        <taxon>Rhodocytophagaceae</taxon>
        <taxon>Xanthocytophaga</taxon>
    </lineage>
</organism>
<keyword evidence="1" id="KW-0813">Transport</keyword>
<dbReference type="NCBIfam" id="TIGR00697">
    <property type="entry name" value="queuosine precursor transporter"/>
    <property type="match status" value="1"/>
</dbReference>
<sequence>MVLSGIFLTNAIISEIIGAKMFSLESVFGFPPAQIPIGSFKQDFNLPAGALPWPIVFITSDIINEYFGPKGVKRVSYLGAILITYGFLIIFVSTHLPPAQFWLDVNKGDNNFDINFAFSKIFRQGLNIIVGSIAAFLLSQLLDAYVFQYLRNITGSKRIWLRATGSTIISQLIDSYVVIFIAFYVFGNWSFAQVLSTGVNSYLYKVSMALLLTPGLYIAHIIIDKYLYSKSED</sequence>
<comment type="caution">
    <text evidence="2">The sequence shown here is derived from an EMBL/GenBank/DDBJ whole genome shotgun (WGS) entry which is preliminary data.</text>
</comment>
<evidence type="ECO:0000256" key="1">
    <source>
        <dbReference type="HAMAP-Rule" id="MF_02088"/>
    </source>
</evidence>
<comment type="function">
    <text evidence="1">Involved in the import of queuosine (Q) precursors, required for Q precursor salvage.</text>
</comment>
<name>A0AAE3R1Y4_9BACT</name>
<dbReference type="Proteomes" id="UP001232063">
    <property type="component" value="Unassembled WGS sequence"/>
</dbReference>
<proteinExistence type="inferred from homology"/>
<dbReference type="EMBL" id="JASJOU010000001">
    <property type="protein sequence ID" value="MDJ1499839.1"/>
    <property type="molecule type" value="Genomic_DNA"/>
</dbReference>
<feature type="transmembrane region" description="Helical" evidence="1">
    <location>
        <begin position="128"/>
        <end position="147"/>
    </location>
</feature>
<evidence type="ECO:0000313" key="3">
    <source>
        <dbReference type="Proteomes" id="UP001232063"/>
    </source>
</evidence>
<dbReference type="AlphaFoldDB" id="A0AAE3R1Y4"/>
<gene>
    <name evidence="2" type="ORF">QNI22_04235</name>
</gene>
<dbReference type="PANTHER" id="PTHR34300:SF2">
    <property type="entry name" value="QUEUOSINE PRECURSOR TRANSPORTER-RELATED"/>
    <property type="match status" value="1"/>
</dbReference>
<comment type="similarity">
    <text evidence="1">Belongs to the vitamin uptake transporter (VUT/ECF) (TC 2.A.88) family. Q precursor transporter subfamily.</text>
</comment>
<dbReference type="HAMAP" id="MF_02088">
    <property type="entry name" value="Q_prec_transport"/>
    <property type="match status" value="1"/>
</dbReference>
<accession>A0AAE3R1Y4</accession>